<dbReference type="PhylomeDB" id="S7Z4L9"/>
<evidence type="ECO:0000313" key="2">
    <source>
        <dbReference type="Proteomes" id="UP000019376"/>
    </source>
</evidence>
<dbReference type="AlphaFoldDB" id="S7Z4L9"/>
<dbReference type="Proteomes" id="UP000019376">
    <property type="component" value="Unassembled WGS sequence"/>
</dbReference>
<protein>
    <submittedName>
        <fullName evidence="1">Uncharacterized protein</fullName>
    </submittedName>
</protein>
<dbReference type="HOGENOM" id="CLU_078302_0_0_1"/>
<reference evidence="1 2" key="1">
    <citation type="journal article" date="2013" name="PLoS ONE">
        <title>Genomic and secretomic analyses reveal unique features of the lignocellulolytic enzyme system of Penicillium decumbens.</title>
        <authorList>
            <person name="Liu G."/>
            <person name="Zhang L."/>
            <person name="Wei X."/>
            <person name="Zou G."/>
            <person name="Qin Y."/>
            <person name="Ma L."/>
            <person name="Li J."/>
            <person name="Zheng H."/>
            <person name="Wang S."/>
            <person name="Wang C."/>
            <person name="Xun L."/>
            <person name="Zhao G.-P."/>
            <person name="Zhou Z."/>
            <person name="Qu Y."/>
        </authorList>
    </citation>
    <scope>NUCLEOTIDE SEQUENCE [LARGE SCALE GENOMIC DNA]</scope>
    <source>
        <strain evidence="2">114-2 / CGMCC 5302</strain>
    </source>
</reference>
<dbReference type="STRING" id="933388.S7Z4L9"/>
<organism evidence="1 2">
    <name type="scientific">Penicillium oxalicum (strain 114-2 / CGMCC 5302)</name>
    <name type="common">Penicillium decumbens</name>
    <dbReference type="NCBI Taxonomy" id="933388"/>
    <lineage>
        <taxon>Eukaryota</taxon>
        <taxon>Fungi</taxon>
        <taxon>Dikarya</taxon>
        <taxon>Ascomycota</taxon>
        <taxon>Pezizomycotina</taxon>
        <taxon>Eurotiomycetes</taxon>
        <taxon>Eurotiomycetidae</taxon>
        <taxon>Eurotiales</taxon>
        <taxon>Aspergillaceae</taxon>
        <taxon>Penicillium</taxon>
    </lineage>
</organism>
<proteinExistence type="predicted"/>
<evidence type="ECO:0000313" key="1">
    <source>
        <dbReference type="EMBL" id="EPS25455.1"/>
    </source>
</evidence>
<dbReference type="eggNOG" id="ENOG502TK2A">
    <property type="taxonomic scope" value="Eukaryota"/>
</dbReference>
<dbReference type="OrthoDB" id="5401170at2759"/>
<name>S7Z4L9_PENO1</name>
<dbReference type="EMBL" id="KB644408">
    <property type="protein sequence ID" value="EPS25455.1"/>
    <property type="molecule type" value="Genomic_DNA"/>
</dbReference>
<keyword evidence="2" id="KW-1185">Reference proteome</keyword>
<sequence>MSSYPSSWFRQGSVGQLFQVGKRISLSHPQPTNWEVVDILHEHAAQLPKGAAGPSLASLLLRCTQIGGCQQKAMMRIVMQIPEIDTELEDSTVRAKQAYPRAYRTKEFQAFSTLTRRGSTITPRFIGYCDGRQGPSGLVPGGFLSYYAWEIVPGSQLGDYTGKATMFWTLGQQEREEIRAAFRETFVQITAMGIWPDAAGAANLVWDFNTRTLYWVGFRNCDKWTKSNKWDDAWLAFFDLVKTPNRLWLRPDWNHDTSGWIY</sequence>
<gene>
    <name evidence="1" type="ORF">PDE_00388</name>
</gene>
<accession>S7Z4L9</accession>